<evidence type="ECO:0000256" key="7">
    <source>
        <dbReference type="ARBA" id="ARBA00022989"/>
    </source>
</evidence>
<keyword evidence="6" id="KW-0530">Neurotransmitter biosynthesis</keyword>
<evidence type="ECO:0000256" key="2">
    <source>
        <dbReference type="ARBA" id="ARBA00006434"/>
    </source>
</evidence>
<proteinExistence type="inferred from homology"/>
<dbReference type="Gene3D" id="1.20.1730.10">
    <property type="entry name" value="Sodium/glucose cotransporter"/>
    <property type="match status" value="2"/>
</dbReference>
<dbReference type="GO" id="GO:0005886">
    <property type="term" value="C:plasma membrane"/>
    <property type="evidence" value="ECO:0007669"/>
    <property type="project" value="TreeGrafter"/>
</dbReference>
<evidence type="ECO:0000313" key="16">
    <source>
        <dbReference type="EMBL" id="KAJ3608779.1"/>
    </source>
</evidence>
<dbReference type="InterPro" id="IPR001734">
    <property type="entry name" value="Na/solute_symporter"/>
</dbReference>
<evidence type="ECO:0000256" key="15">
    <source>
        <dbReference type="SAM" id="Phobius"/>
    </source>
</evidence>
<protein>
    <submittedName>
        <fullName evidence="16">Uncharacterized protein</fullName>
    </submittedName>
</protein>
<keyword evidence="17" id="KW-1185">Reference proteome</keyword>
<feature type="transmembrane region" description="Helical" evidence="15">
    <location>
        <begin position="288"/>
        <end position="310"/>
    </location>
</feature>
<feature type="transmembrane region" description="Helical" evidence="15">
    <location>
        <begin position="6"/>
        <end position="27"/>
    </location>
</feature>
<comment type="caution">
    <text evidence="16">The sequence shown here is derived from an EMBL/GenBank/DDBJ whole genome shotgun (WGS) entry which is preliminary data.</text>
</comment>
<dbReference type="AlphaFoldDB" id="A0A9Q0EK74"/>
<keyword evidence="9" id="KW-0406">Ion transport</keyword>
<evidence type="ECO:0000256" key="3">
    <source>
        <dbReference type="ARBA" id="ARBA00022448"/>
    </source>
</evidence>
<evidence type="ECO:0000256" key="5">
    <source>
        <dbReference type="ARBA" id="ARBA00022847"/>
    </source>
</evidence>
<dbReference type="Proteomes" id="UP001148018">
    <property type="component" value="Unassembled WGS sequence"/>
</dbReference>
<evidence type="ECO:0000256" key="9">
    <source>
        <dbReference type="ARBA" id="ARBA00023065"/>
    </source>
</evidence>
<evidence type="ECO:0000256" key="11">
    <source>
        <dbReference type="ARBA" id="ARBA00023180"/>
    </source>
</evidence>
<dbReference type="PANTHER" id="PTHR45897">
    <property type="entry name" value="HIGH-AFFINITY CHOLINE TRANSPORTER 1"/>
    <property type="match status" value="1"/>
</dbReference>
<dbReference type="InterPro" id="IPR052244">
    <property type="entry name" value="Choline_transporter"/>
</dbReference>
<dbReference type="GO" id="GO:0008292">
    <property type="term" value="P:acetylcholine biosynthetic process"/>
    <property type="evidence" value="ECO:0007669"/>
    <property type="project" value="TreeGrafter"/>
</dbReference>
<name>A0A9Q0EK74_9TELE</name>
<dbReference type="GO" id="GO:0005307">
    <property type="term" value="F:choline:sodium symporter activity"/>
    <property type="evidence" value="ECO:0007669"/>
    <property type="project" value="TreeGrafter"/>
</dbReference>
<reference evidence="16" key="1">
    <citation type="submission" date="2022-07" db="EMBL/GenBank/DDBJ databases">
        <title>Chromosome-level genome of Muraenolepis orangiensis.</title>
        <authorList>
            <person name="Kim J."/>
        </authorList>
    </citation>
    <scope>NUCLEOTIDE SEQUENCE</scope>
    <source>
        <strain evidence="16">KU_S4_2022</strain>
        <tissue evidence="16">Muscle</tissue>
    </source>
</reference>
<evidence type="ECO:0000256" key="6">
    <source>
        <dbReference type="ARBA" id="ARBA00022979"/>
    </source>
</evidence>
<evidence type="ECO:0000256" key="14">
    <source>
        <dbReference type="SAM" id="MobiDB-lite"/>
    </source>
</evidence>
<feature type="region of interest" description="Disordered" evidence="14">
    <location>
        <begin position="382"/>
        <end position="404"/>
    </location>
</feature>
<dbReference type="PANTHER" id="PTHR45897:SF5">
    <property type="entry name" value="HIGH AFFINITY CHOLINE TRANSPORTER 1"/>
    <property type="match status" value="1"/>
</dbReference>
<evidence type="ECO:0000256" key="10">
    <source>
        <dbReference type="ARBA" id="ARBA00023136"/>
    </source>
</evidence>
<evidence type="ECO:0000256" key="12">
    <source>
        <dbReference type="ARBA" id="ARBA00023201"/>
    </source>
</evidence>
<gene>
    <name evidence="16" type="ORF">NHX12_023309</name>
</gene>
<feature type="compositionally biased region" description="Basic and acidic residues" evidence="14">
    <location>
        <begin position="382"/>
        <end position="393"/>
    </location>
</feature>
<evidence type="ECO:0000256" key="1">
    <source>
        <dbReference type="ARBA" id="ARBA00004141"/>
    </source>
</evidence>
<organism evidence="16 17">
    <name type="scientific">Muraenolepis orangiensis</name>
    <name type="common">Patagonian moray cod</name>
    <dbReference type="NCBI Taxonomy" id="630683"/>
    <lineage>
        <taxon>Eukaryota</taxon>
        <taxon>Metazoa</taxon>
        <taxon>Chordata</taxon>
        <taxon>Craniata</taxon>
        <taxon>Vertebrata</taxon>
        <taxon>Euteleostomi</taxon>
        <taxon>Actinopterygii</taxon>
        <taxon>Neopterygii</taxon>
        <taxon>Teleostei</taxon>
        <taxon>Neoteleostei</taxon>
        <taxon>Acanthomorphata</taxon>
        <taxon>Zeiogadaria</taxon>
        <taxon>Gadariae</taxon>
        <taxon>Gadiformes</taxon>
        <taxon>Muraenolepidoidei</taxon>
        <taxon>Muraenolepididae</taxon>
        <taxon>Muraenolepis</taxon>
    </lineage>
</organism>
<keyword evidence="10 15" id="KW-0472">Membrane</keyword>
<dbReference type="OrthoDB" id="6132759at2759"/>
<feature type="transmembrane region" description="Helical" evidence="15">
    <location>
        <begin position="86"/>
        <end position="105"/>
    </location>
</feature>
<feature type="transmembrane region" description="Helical" evidence="15">
    <location>
        <begin position="233"/>
        <end position="252"/>
    </location>
</feature>
<comment type="subcellular location">
    <subcellularLocation>
        <location evidence="1">Membrane</location>
        <topology evidence="1">Multi-pass membrane protein</topology>
    </subcellularLocation>
</comment>
<evidence type="ECO:0000256" key="4">
    <source>
        <dbReference type="ARBA" id="ARBA00022692"/>
    </source>
</evidence>
<keyword evidence="3" id="KW-0813">Transport</keyword>
<keyword evidence="12" id="KW-0739">Sodium transport</keyword>
<feature type="transmembrane region" description="Helical" evidence="15">
    <location>
        <begin position="51"/>
        <end position="74"/>
    </location>
</feature>
<feature type="transmembrane region" description="Helical" evidence="15">
    <location>
        <begin position="330"/>
        <end position="355"/>
    </location>
</feature>
<feature type="transmembrane region" description="Helical" evidence="15">
    <location>
        <begin position="125"/>
        <end position="145"/>
    </location>
</feature>
<dbReference type="Pfam" id="PF00474">
    <property type="entry name" value="SSF"/>
    <property type="match status" value="1"/>
</dbReference>
<dbReference type="PROSITE" id="PS50283">
    <property type="entry name" value="NA_SOLUT_SYMP_3"/>
    <property type="match status" value="2"/>
</dbReference>
<sequence>MAVNVPGVLVMAFYYLVVLGTGIWASFKSKRETKKSSADPIEMILLGNRQISLVVGMFTTTATWIGGGFFIMLAEAAYTPMNGLQEVIMLMTAYATAFITCGLVFTKPMRDRRFVTMLDPFYIKYGKGVACLLTIISLMADLIWIPTTLLSLDWNKTSYGFPSPLERGDETIIFPIALNYLTPPYIAIIGIGAVAAAVMSSTDSALLSAATTFSTNIYKNILRPQASQRELKWVIWAVVVLFGIMGTSLTTFKTGTLALLYIGVALTYIFMLPQLVCVLFFDVANGYGSIMGFLVSLVLRFLCGWPTLGIPTVLHLPGGSYEDGVFIQHFPVNTLCMLCSIACILPFSFLTALLFDKGIIPEAWDLLNFLKLPRKLPPMVASKEDNNQRLKEEDPSEPMMNTSC</sequence>
<evidence type="ECO:0000256" key="8">
    <source>
        <dbReference type="ARBA" id="ARBA00023053"/>
    </source>
</evidence>
<keyword evidence="11" id="KW-0325">Glycoprotein</keyword>
<keyword evidence="4 15" id="KW-0812">Transmembrane</keyword>
<feature type="transmembrane region" description="Helical" evidence="15">
    <location>
        <begin position="258"/>
        <end position="281"/>
    </location>
</feature>
<keyword evidence="5" id="KW-0769">Symport</keyword>
<keyword evidence="7 15" id="KW-1133">Transmembrane helix</keyword>
<evidence type="ECO:0000313" key="17">
    <source>
        <dbReference type="Proteomes" id="UP001148018"/>
    </source>
</evidence>
<keyword evidence="8" id="KW-0915">Sodium</keyword>
<dbReference type="EMBL" id="JANIIK010000039">
    <property type="protein sequence ID" value="KAJ3608779.1"/>
    <property type="molecule type" value="Genomic_DNA"/>
</dbReference>
<dbReference type="InterPro" id="IPR038377">
    <property type="entry name" value="Na/Glc_symporter_sf"/>
</dbReference>
<comment type="similarity">
    <text evidence="2 13">Belongs to the sodium:solute symporter (SSF) (TC 2.A.21) family.</text>
</comment>
<evidence type="ECO:0000256" key="13">
    <source>
        <dbReference type="RuleBase" id="RU362091"/>
    </source>
</evidence>
<accession>A0A9Q0EK74</accession>